<gene>
    <name evidence="2" type="ORF">O9H85_01615</name>
</gene>
<sequence length="51" mass="5873">MEPFVNQAAQVGRRLPKGKNENVEFSSELADQDDREAQERARQADARQEQE</sequence>
<dbReference type="RefSeq" id="WP_269879517.1">
    <property type="nucleotide sequence ID" value="NZ_JAQAGZ010000001.1"/>
</dbReference>
<protein>
    <submittedName>
        <fullName evidence="2">YfhD family protein</fullName>
    </submittedName>
</protein>
<organism evidence="2 3">
    <name type="scientific">Paenibacillus gyeongsangnamensis</name>
    <dbReference type="NCBI Taxonomy" id="3388067"/>
    <lineage>
        <taxon>Bacteria</taxon>
        <taxon>Bacillati</taxon>
        <taxon>Bacillota</taxon>
        <taxon>Bacilli</taxon>
        <taxon>Bacillales</taxon>
        <taxon>Paenibacillaceae</taxon>
        <taxon>Paenibacillus</taxon>
    </lineage>
</organism>
<dbReference type="Proteomes" id="UP001527882">
    <property type="component" value="Unassembled WGS sequence"/>
</dbReference>
<evidence type="ECO:0000313" key="2">
    <source>
        <dbReference type="EMBL" id="MCZ8511155.1"/>
    </source>
</evidence>
<evidence type="ECO:0000256" key="1">
    <source>
        <dbReference type="SAM" id="MobiDB-lite"/>
    </source>
</evidence>
<comment type="caution">
    <text evidence="2">The sequence shown here is derived from an EMBL/GenBank/DDBJ whole genome shotgun (WGS) entry which is preliminary data.</text>
</comment>
<name>A0ABT4Q2Q3_9BACL</name>
<keyword evidence="3" id="KW-1185">Reference proteome</keyword>
<feature type="region of interest" description="Disordered" evidence="1">
    <location>
        <begin position="1"/>
        <end position="51"/>
    </location>
</feature>
<dbReference type="Pfam" id="PF14151">
    <property type="entry name" value="YfhD"/>
    <property type="match status" value="1"/>
</dbReference>
<reference evidence="2 3" key="1">
    <citation type="submission" date="2022-12" db="EMBL/GenBank/DDBJ databases">
        <title>Draft genome sequence of Paenibacillus sp. dW9.</title>
        <authorList>
            <person name="Choi E.-W."/>
            <person name="Kim D.-U."/>
        </authorList>
    </citation>
    <scope>NUCLEOTIDE SEQUENCE [LARGE SCALE GENOMIC DNA]</scope>
    <source>
        <strain evidence="3">dW9</strain>
    </source>
</reference>
<feature type="compositionally biased region" description="Basic and acidic residues" evidence="1">
    <location>
        <begin position="35"/>
        <end position="51"/>
    </location>
</feature>
<proteinExistence type="predicted"/>
<dbReference type="InterPro" id="IPR025435">
    <property type="entry name" value="YfhD-like"/>
</dbReference>
<accession>A0ABT4Q2Q3</accession>
<evidence type="ECO:0000313" key="3">
    <source>
        <dbReference type="Proteomes" id="UP001527882"/>
    </source>
</evidence>
<dbReference type="EMBL" id="JAQAGZ010000001">
    <property type="protein sequence ID" value="MCZ8511155.1"/>
    <property type="molecule type" value="Genomic_DNA"/>
</dbReference>